<dbReference type="GeneID" id="103512752"/>
<dbReference type="Proteomes" id="UP000079169">
    <property type="component" value="Unplaced"/>
</dbReference>
<dbReference type="CTD" id="43927"/>
<dbReference type="GO" id="GO:0008832">
    <property type="term" value="F:dGTPase activity"/>
    <property type="evidence" value="ECO:0007669"/>
    <property type="project" value="TreeGrafter"/>
</dbReference>
<proteinExistence type="inferred from homology"/>
<dbReference type="GO" id="GO:0006203">
    <property type="term" value="P:dGTP catabolic process"/>
    <property type="evidence" value="ECO:0007669"/>
    <property type="project" value="TreeGrafter"/>
</dbReference>
<evidence type="ECO:0000259" key="2">
    <source>
        <dbReference type="PROSITE" id="PS51831"/>
    </source>
</evidence>
<reference evidence="4" key="1">
    <citation type="submission" date="2025-08" db="UniProtKB">
        <authorList>
            <consortium name="RefSeq"/>
        </authorList>
    </citation>
    <scope>IDENTIFICATION</scope>
</reference>
<dbReference type="PANTHER" id="PTHR11373:SF4">
    <property type="entry name" value="DEOXYNUCLEOSIDE TRIPHOSPHATE TRIPHOSPHOHYDROLASE SAMHD1"/>
    <property type="match status" value="1"/>
</dbReference>
<comment type="similarity">
    <text evidence="1">Belongs to the SAMHD1 family.</text>
</comment>
<dbReference type="CDD" id="cd00077">
    <property type="entry name" value="HDc"/>
    <property type="match status" value="1"/>
</dbReference>
<dbReference type="InterPro" id="IPR006674">
    <property type="entry name" value="HD_domain"/>
</dbReference>
<dbReference type="GO" id="GO:0005634">
    <property type="term" value="C:nucleus"/>
    <property type="evidence" value="ECO:0007669"/>
    <property type="project" value="TreeGrafter"/>
</dbReference>
<dbReference type="Gene3D" id="1.10.3210.10">
    <property type="entry name" value="Hypothetical protein af1432"/>
    <property type="match status" value="1"/>
</dbReference>
<accession>A0A1S3D6Y2</accession>
<dbReference type="Pfam" id="PF01966">
    <property type="entry name" value="HD"/>
    <property type="match status" value="1"/>
</dbReference>
<evidence type="ECO:0000313" key="4">
    <source>
        <dbReference type="RefSeq" id="XP_008475766.1"/>
    </source>
</evidence>
<sequence>MPANHKIFNDSVHGHMKFHPICVAIIDTPQFQRLRNIKQTSTTYLVYPGACHNRFEHSLGVSYLGGCMVDALVHNTPGLHITAEEKLSVELAGLCHDLGHGPFSHTWEKFLRRFDSHWKHEQGSEEVLDYLIEDNKLGPLFESYNLNLNLIKELIRGGGESLPADKRFLYQIIANKETDIDVDKWDYFLRDGHQLNLKITFDYRRLLSFCTVVKRPTDSGPTIAFRNKEASNIFDMFRVRADLHLRAYQHCATKNTELV</sequence>
<dbReference type="RefSeq" id="XP_008475766.1">
    <property type="nucleotide sequence ID" value="XM_008477544.3"/>
</dbReference>
<dbReference type="PANTHER" id="PTHR11373">
    <property type="entry name" value="DEOXYNUCLEOSIDE TRIPHOSPHATE TRIPHOSPHOHYDROLASE"/>
    <property type="match status" value="1"/>
</dbReference>
<keyword evidence="3" id="KW-1185">Reference proteome</keyword>
<dbReference type="KEGG" id="dci:103512752"/>
<dbReference type="SUPFAM" id="SSF109604">
    <property type="entry name" value="HD-domain/PDEase-like"/>
    <property type="match status" value="1"/>
</dbReference>
<gene>
    <name evidence="4" type="primary">LOC103512752</name>
</gene>
<dbReference type="SMART" id="SM00471">
    <property type="entry name" value="HDc"/>
    <property type="match status" value="1"/>
</dbReference>
<evidence type="ECO:0000313" key="3">
    <source>
        <dbReference type="Proteomes" id="UP000079169"/>
    </source>
</evidence>
<name>A0A1S3D6Y2_DIACI</name>
<dbReference type="InterPro" id="IPR050135">
    <property type="entry name" value="dGTPase-like"/>
</dbReference>
<dbReference type="OMA" id="HTRYDHC"/>
<protein>
    <submittedName>
        <fullName evidence="4">Deoxynucleoside triphosphate triphosphohydrolase SAMHD1</fullName>
    </submittedName>
</protein>
<organism evidence="3 4">
    <name type="scientific">Diaphorina citri</name>
    <name type="common">Asian citrus psyllid</name>
    <dbReference type="NCBI Taxonomy" id="121845"/>
    <lineage>
        <taxon>Eukaryota</taxon>
        <taxon>Metazoa</taxon>
        <taxon>Ecdysozoa</taxon>
        <taxon>Arthropoda</taxon>
        <taxon>Hexapoda</taxon>
        <taxon>Insecta</taxon>
        <taxon>Pterygota</taxon>
        <taxon>Neoptera</taxon>
        <taxon>Paraneoptera</taxon>
        <taxon>Hemiptera</taxon>
        <taxon>Sternorrhyncha</taxon>
        <taxon>Psylloidea</taxon>
        <taxon>Psyllidae</taxon>
        <taxon>Diaphorininae</taxon>
        <taxon>Diaphorina</taxon>
    </lineage>
</organism>
<dbReference type="STRING" id="121845.A0A1S3D6Y2"/>
<dbReference type="PaxDb" id="121845-A0A1S3D6Y2"/>
<evidence type="ECO:0000256" key="1">
    <source>
        <dbReference type="ARBA" id="ARBA00005776"/>
    </source>
</evidence>
<dbReference type="PROSITE" id="PS51831">
    <property type="entry name" value="HD"/>
    <property type="match status" value="1"/>
</dbReference>
<dbReference type="InterPro" id="IPR003607">
    <property type="entry name" value="HD/PDEase_dom"/>
</dbReference>
<feature type="domain" description="HD" evidence="2">
    <location>
        <begin position="54"/>
        <end position="188"/>
    </location>
</feature>
<dbReference type="AlphaFoldDB" id="A0A1S3D6Y2"/>